<reference evidence="1 2" key="1">
    <citation type="journal article" date="2013" name="Genome Announc.">
        <title>Draft Genome Sequence of Arcticibacter svalbardensis Strain MN12-7T, a Member of the Family Sphingobacteriaceae Isolated from an Arctic Soil Sample.</title>
        <authorList>
            <person name="Shivaji S."/>
            <person name="Ara S."/>
            <person name="Prasad S."/>
            <person name="Manasa B.P."/>
            <person name="Begum Z."/>
            <person name="Singh A."/>
            <person name="Kumar Pinnaka A."/>
        </authorList>
    </citation>
    <scope>NUCLEOTIDE SEQUENCE [LARGE SCALE GENOMIC DNA]</scope>
    <source>
        <strain evidence="1 2">MN12-7</strain>
    </source>
</reference>
<accession>R9GQ11</accession>
<evidence type="ECO:0000313" key="2">
    <source>
        <dbReference type="Proteomes" id="UP000014174"/>
    </source>
</evidence>
<organism evidence="1 2">
    <name type="scientific">Arcticibacter svalbardensis MN12-7</name>
    <dbReference type="NCBI Taxonomy" id="1150600"/>
    <lineage>
        <taxon>Bacteria</taxon>
        <taxon>Pseudomonadati</taxon>
        <taxon>Bacteroidota</taxon>
        <taxon>Sphingobacteriia</taxon>
        <taxon>Sphingobacteriales</taxon>
        <taxon>Sphingobacteriaceae</taxon>
        <taxon>Arcticibacter</taxon>
    </lineage>
</organism>
<dbReference type="AlphaFoldDB" id="R9GQ11"/>
<comment type="caution">
    <text evidence="1">The sequence shown here is derived from an EMBL/GenBank/DDBJ whole genome shotgun (WGS) entry which is preliminary data.</text>
</comment>
<dbReference type="eggNOG" id="ENOG50336F2">
    <property type="taxonomic scope" value="Bacteria"/>
</dbReference>
<dbReference type="STRING" id="1150600.ADIARSV_3044"/>
<name>R9GQ11_9SPHI</name>
<gene>
    <name evidence="1" type="ORF">ADIARSV_3044</name>
</gene>
<protein>
    <submittedName>
        <fullName evidence="1">Uncharacterized protein</fullName>
    </submittedName>
</protein>
<evidence type="ECO:0000313" key="1">
    <source>
        <dbReference type="EMBL" id="EOR93801.1"/>
    </source>
</evidence>
<dbReference type="Proteomes" id="UP000014174">
    <property type="component" value="Unassembled WGS sequence"/>
</dbReference>
<dbReference type="RefSeq" id="WP_016196275.1">
    <property type="nucleotide sequence ID" value="NZ_AQPN01000104.1"/>
</dbReference>
<keyword evidence="2" id="KW-1185">Reference proteome</keyword>
<proteinExistence type="predicted"/>
<dbReference type="EMBL" id="AQPN01000104">
    <property type="protein sequence ID" value="EOR93801.1"/>
    <property type="molecule type" value="Genomic_DNA"/>
</dbReference>
<sequence>MGNIKLKDSLLNGFSFTELLKEYAVDPSDFTIQDEQLILSEKKLLNKETIKEKVIIVGKGKDGLVSFYGTLHYNLLNKLAVFELDSVDQTNSQVA</sequence>